<dbReference type="Proteomes" id="UP001163846">
    <property type="component" value="Unassembled WGS sequence"/>
</dbReference>
<keyword evidence="3" id="KW-1185">Reference proteome</keyword>
<name>A0AA38UEB9_9AGAR</name>
<sequence length="192" mass="19595">MVPLRFSKSSSAQHLSHLSHLLATALFLSTLLCATVVAAPILPPPQLLPIAVPAGGLGGNSAPSYVSGANVPIAPETRGRVVPVALNRDVPVPVFETNAAPGRGAVHGAKDPVVLGEKANKMVAEMKEAAREERLSKERGEGEKEGKQLAPGAQQPGTQRSQVSESTGTSGSASLQSSKPVYASPGSSVGLP</sequence>
<proteinExistence type="predicted"/>
<evidence type="ECO:0000313" key="3">
    <source>
        <dbReference type="Proteomes" id="UP001163846"/>
    </source>
</evidence>
<organism evidence="2 3">
    <name type="scientific">Lentinula raphanica</name>
    <dbReference type="NCBI Taxonomy" id="153919"/>
    <lineage>
        <taxon>Eukaryota</taxon>
        <taxon>Fungi</taxon>
        <taxon>Dikarya</taxon>
        <taxon>Basidiomycota</taxon>
        <taxon>Agaricomycotina</taxon>
        <taxon>Agaricomycetes</taxon>
        <taxon>Agaricomycetidae</taxon>
        <taxon>Agaricales</taxon>
        <taxon>Marasmiineae</taxon>
        <taxon>Omphalotaceae</taxon>
        <taxon>Lentinula</taxon>
    </lineage>
</organism>
<dbReference type="EMBL" id="MU806195">
    <property type="protein sequence ID" value="KAJ3838216.1"/>
    <property type="molecule type" value="Genomic_DNA"/>
</dbReference>
<protein>
    <submittedName>
        <fullName evidence="2">Uncharacterized protein</fullName>
    </submittedName>
</protein>
<feature type="region of interest" description="Disordered" evidence="1">
    <location>
        <begin position="126"/>
        <end position="192"/>
    </location>
</feature>
<feature type="compositionally biased region" description="Polar residues" evidence="1">
    <location>
        <begin position="155"/>
        <end position="179"/>
    </location>
</feature>
<comment type="caution">
    <text evidence="2">The sequence shown here is derived from an EMBL/GenBank/DDBJ whole genome shotgun (WGS) entry which is preliminary data.</text>
</comment>
<reference evidence="2" key="1">
    <citation type="submission" date="2022-08" db="EMBL/GenBank/DDBJ databases">
        <authorList>
            <consortium name="DOE Joint Genome Institute"/>
            <person name="Min B."/>
            <person name="Riley R."/>
            <person name="Sierra-Patev S."/>
            <person name="Naranjo-Ortiz M."/>
            <person name="Looney B."/>
            <person name="Konkel Z."/>
            <person name="Slot J.C."/>
            <person name="Sakamoto Y."/>
            <person name="Steenwyk J.L."/>
            <person name="Rokas A."/>
            <person name="Carro J."/>
            <person name="Camarero S."/>
            <person name="Ferreira P."/>
            <person name="Molpeceres G."/>
            <person name="Ruiz-Duenas F.J."/>
            <person name="Serrano A."/>
            <person name="Henrissat B."/>
            <person name="Drula E."/>
            <person name="Hughes K.W."/>
            <person name="Mata J.L."/>
            <person name="Ishikawa N.K."/>
            <person name="Vargas-Isla R."/>
            <person name="Ushijima S."/>
            <person name="Smith C.A."/>
            <person name="Ahrendt S."/>
            <person name="Andreopoulos W."/>
            <person name="He G."/>
            <person name="Labutti K."/>
            <person name="Lipzen A."/>
            <person name="Ng V."/>
            <person name="Sandor L."/>
            <person name="Barry K."/>
            <person name="Martinez A.T."/>
            <person name="Xiao Y."/>
            <person name="Gibbons J.G."/>
            <person name="Terashima K."/>
            <person name="Hibbett D.S."/>
            <person name="Grigoriev I.V."/>
        </authorList>
    </citation>
    <scope>NUCLEOTIDE SEQUENCE</scope>
    <source>
        <strain evidence="2">TFB9207</strain>
    </source>
</reference>
<accession>A0AA38UEB9</accession>
<evidence type="ECO:0000256" key="1">
    <source>
        <dbReference type="SAM" id="MobiDB-lite"/>
    </source>
</evidence>
<gene>
    <name evidence="2" type="ORF">F5878DRAFT_181322</name>
</gene>
<dbReference type="AlphaFoldDB" id="A0AA38UEB9"/>
<feature type="compositionally biased region" description="Basic and acidic residues" evidence="1">
    <location>
        <begin position="126"/>
        <end position="147"/>
    </location>
</feature>
<evidence type="ECO:0000313" key="2">
    <source>
        <dbReference type="EMBL" id="KAJ3838216.1"/>
    </source>
</evidence>